<name>A0ABS7U329_9BACT</name>
<feature type="compositionally biased region" description="Gly residues" evidence="1">
    <location>
        <begin position="71"/>
        <end position="99"/>
    </location>
</feature>
<dbReference type="PROSITE" id="PS51257">
    <property type="entry name" value="PROKAR_LIPOPROTEIN"/>
    <property type="match status" value="1"/>
</dbReference>
<comment type="caution">
    <text evidence="3">The sequence shown here is derived from an EMBL/GenBank/DDBJ whole genome shotgun (WGS) entry which is preliminary data.</text>
</comment>
<gene>
    <name evidence="3" type="ORF">K7C98_37370</name>
</gene>
<dbReference type="EMBL" id="JAIRAU010000052">
    <property type="protein sequence ID" value="MBZ5714938.1"/>
    <property type="molecule type" value="Genomic_DNA"/>
</dbReference>
<feature type="compositionally biased region" description="Gly residues" evidence="1">
    <location>
        <begin position="41"/>
        <end position="51"/>
    </location>
</feature>
<feature type="region of interest" description="Disordered" evidence="1">
    <location>
        <begin position="32"/>
        <end position="105"/>
    </location>
</feature>
<dbReference type="RefSeq" id="WP_224196670.1">
    <property type="nucleotide sequence ID" value="NZ_JAIRAU010000052.1"/>
</dbReference>
<protein>
    <recommendedName>
        <fullName evidence="5">Lipoprotein</fullName>
    </recommendedName>
</protein>
<feature type="chain" id="PRO_5045487345" description="Lipoprotein" evidence="2">
    <location>
        <begin position="24"/>
        <end position="324"/>
    </location>
</feature>
<evidence type="ECO:0000256" key="2">
    <source>
        <dbReference type="SAM" id="SignalP"/>
    </source>
</evidence>
<evidence type="ECO:0008006" key="5">
    <source>
        <dbReference type="Google" id="ProtNLM"/>
    </source>
</evidence>
<dbReference type="Proteomes" id="UP001139031">
    <property type="component" value="Unassembled WGS sequence"/>
</dbReference>
<reference evidence="3" key="1">
    <citation type="submission" date="2021-08" db="EMBL/GenBank/DDBJ databases">
        <authorList>
            <person name="Stevens D.C."/>
        </authorList>
    </citation>
    <scope>NUCLEOTIDE SEQUENCE</scope>
    <source>
        <strain evidence="3">DSM 53165</strain>
    </source>
</reference>
<keyword evidence="2" id="KW-0732">Signal</keyword>
<keyword evidence="4" id="KW-1185">Reference proteome</keyword>
<evidence type="ECO:0000256" key="1">
    <source>
        <dbReference type="SAM" id="MobiDB-lite"/>
    </source>
</evidence>
<sequence>MRFDRSQFITRAAGLLLGGLALAACDPKILLGEFGDSSGEQSGGGDEGGPQDGTEGQSSGASGQDQSSGGSSEGGGSSESATGGGETGSETGTTGGETTGGDECDPWLQDCPTGQKCAPWFDGNDGPTWDAWRCVDLDPTPESVGSSCHVTGEYNSGEDDCELGAVCWDADPVTFEGTCVALCEGSPQSPTCASGTTCTVFNDGKLNVCLPDCDPLVQNCGSGQTCVGLGPGIDQFLCVLDAGGAEGQAFDPCEFLNACDPGLLCVKPEAASECSPTAPGCCMPFCDTTQPNSCPGVDQECLPWFEPMQAPPGKDNVGICGLEP</sequence>
<feature type="signal peptide" evidence="2">
    <location>
        <begin position="1"/>
        <end position="23"/>
    </location>
</feature>
<accession>A0ABS7U329</accession>
<organism evidence="3 4">
    <name type="scientific">Nannocystis pusilla</name>
    <dbReference type="NCBI Taxonomy" id="889268"/>
    <lineage>
        <taxon>Bacteria</taxon>
        <taxon>Pseudomonadati</taxon>
        <taxon>Myxococcota</taxon>
        <taxon>Polyangia</taxon>
        <taxon>Nannocystales</taxon>
        <taxon>Nannocystaceae</taxon>
        <taxon>Nannocystis</taxon>
    </lineage>
</organism>
<feature type="compositionally biased region" description="Low complexity" evidence="1">
    <location>
        <begin position="52"/>
        <end position="70"/>
    </location>
</feature>
<evidence type="ECO:0000313" key="4">
    <source>
        <dbReference type="Proteomes" id="UP001139031"/>
    </source>
</evidence>
<proteinExistence type="predicted"/>
<evidence type="ECO:0000313" key="3">
    <source>
        <dbReference type="EMBL" id="MBZ5714938.1"/>
    </source>
</evidence>